<organism evidence="1 2">
    <name type="scientific">Prorocentrum cordatum</name>
    <dbReference type="NCBI Taxonomy" id="2364126"/>
    <lineage>
        <taxon>Eukaryota</taxon>
        <taxon>Sar</taxon>
        <taxon>Alveolata</taxon>
        <taxon>Dinophyceae</taxon>
        <taxon>Prorocentrales</taxon>
        <taxon>Prorocentraceae</taxon>
        <taxon>Prorocentrum</taxon>
    </lineage>
</organism>
<dbReference type="EMBL" id="CAUYUJ010015016">
    <property type="protein sequence ID" value="CAK0848868.1"/>
    <property type="molecule type" value="Genomic_DNA"/>
</dbReference>
<dbReference type="Proteomes" id="UP001189429">
    <property type="component" value="Unassembled WGS sequence"/>
</dbReference>
<gene>
    <name evidence="1" type="ORF">PCOR1329_LOCUS41707</name>
</gene>
<comment type="caution">
    <text evidence="1">The sequence shown here is derived from an EMBL/GenBank/DDBJ whole genome shotgun (WGS) entry which is preliminary data.</text>
</comment>
<keyword evidence="2" id="KW-1185">Reference proteome</keyword>
<proteinExistence type="predicted"/>
<name>A0ABN9TS99_9DINO</name>
<accession>A0ABN9TS99</accession>
<evidence type="ECO:0000313" key="1">
    <source>
        <dbReference type="EMBL" id="CAK0848868.1"/>
    </source>
</evidence>
<sequence>MREHNGATEMKVAHVVDFIVGTRDQISTKHLPSICYGRPHVLTWDHPKIGAKVFRQAFENMGGRQFKCFCLETNAVATKKRSGGTRFEDMPEEDIDAGFQYIKDKGPRSSSNLQQLTWRTKNIVNKNSPIFGWHSGLVQEALRNLATDGCFAMKEYGWCVCLTRKYYQPWALDILEQVRDFDVSALVMLGEPRAGKSPIGRSIIMAQCRWNKERLGQGSVLMGDFLDDGGCNALSMKVLKSFTDVGLYESMSWARWGAANWVQNQPRIIADQFYDPTCQPKEDVWPEIEFKDFAKMVRPAVPDKTTDAELDAIFNRAAFIMNSKTYRLYLAFKGGNRDPPSTFKANPIEEKRWVSRILDKRIGERKAAVDAEGTGASTLFEGPAPAAVPARVAVKRELDDETFQEFIKKKSKLFASLKTISGSISIDTDSEDDVALPVPAFPEDEDVFGFGGGMDNADA</sequence>
<protein>
    <submittedName>
        <fullName evidence="1">Uncharacterized protein</fullName>
    </submittedName>
</protein>
<reference evidence="1" key="1">
    <citation type="submission" date="2023-10" db="EMBL/GenBank/DDBJ databases">
        <authorList>
            <person name="Chen Y."/>
            <person name="Shah S."/>
            <person name="Dougan E. K."/>
            <person name="Thang M."/>
            <person name="Chan C."/>
        </authorList>
    </citation>
    <scope>NUCLEOTIDE SEQUENCE [LARGE SCALE GENOMIC DNA]</scope>
</reference>
<evidence type="ECO:0000313" key="2">
    <source>
        <dbReference type="Proteomes" id="UP001189429"/>
    </source>
</evidence>